<feature type="compositionally biased region" description="Polar residues" evidence="1">
    <location>
        <begin position="18"/>
        <end position="57"/>
    </location>
</feature>
<proteinExistence type="predicted"/>
<dbReference type="Proteomes" id="UP000605846">
    <property type="component" value="Unassembled WGS sequence"/>
</dbReference>
<dbReference type="AlphaFoldDB" id="A0A8H7C0Z2"/>
<feature type="compositionally biased region" description="Acidic residues" evidence="1">
    <location>
        <begin position="83"/>
        <end position="92"/>
    </location>
</feature>
<feature type="region of interest" description="Disordered" evidence="1">
    <location>
        <begin position="1"/>
        <end position="59"/>
    </location>
</feature>
<name>A0A8H7C0Z2_9FUNG</name>
<evidence type="ECO:0000313" key="3">
    <source>
        <dbReference type="Proteomes" id="UP000605846"/>
    </source>
</evidence>
<feature type="compositionally biased region" description="Low complexity" evidence="1">
    <location>
        <begin position="1"/>
        <end position="17"/>
    </location>
</feature>
<protein>
    <submittedName>
        <fullName evidence="2">Uncharacterized protein</fullName>
    </submittedName>
</protein>
<sequence>MTEASSTPSTSATSTTPILSQTDQVTSPQDNATATVASATTPITMTAEEPSSSSNGTALLPMDDAELLSILGYAFEDWDDNVPELSEEEEEGNNNNNHSTTTITTTTTTTTTGTKRKRDHNHAQDDDDLFAQLEFVEVPLVKKQFVEDDLTLDPSHWLDDEEIRFTLDLIAS</sequence>
<reference evidence="2" key="1">
    <citation type="submission" date="2020-01" db="EMBL/GenBank/DDBJ databases">
        <title>Genome Sequencing of Three Apophysomyces-Like Fungal Strains Confirms a Novel Fungal Genus in the Mucoromycota with divergent Burkholderia-like Endosymbiotic Bacteria.</title>
        <authorList>
            <person name="Stajich J.E."/>
            <person name="Macias A.M."/>
            <person name="Carter-House D."/>
            <person name="Lovett B."/>
            <person name="Kasson L.R."/>
            <person name="Berry K."/>
            <person name="Grigoriev I."/>
            <person name="Chang Y."/>
            <person name="Spatafora J."/>
            <person name="Kasson M.T."/>
        </authorList>
    </citation>
    <scope>NUCLEOTIDE SEQUENCE</scope>
    <source>
        <strain evidence="2">NRRL A-21654</strain>
    </source>
</reference>
<comment type="caution">
    <text evidence="2">The sequence shown here is derived from an EMBL/GenBank/DDBJ whole genome shotgun (WGS) entry which is preliminary data.</text>
</comment>
<evidence type="ECO:0000313" key="2">
    <source>
        <dbReference type="EMBL" id="KAF7732843.1"/>
    </source>
</evidence>
<gene>
    <name evidence="2" type="ORF">EC973_000119</name>
</gene>
<dbReference type="EMBL" id="JABAYA010000001">
    <property type="protein sequence ID" value="KAF7732843.1"/>
    <property type="molecule type" value="Genomic_DNA"/>
</dbReference>
<feature type="region of interest" description="Disordered" evidence="1">
    <location>
        <begin position="83"/>
        <end position="123"/>
    </location>
</feature>
<keyword evidence="3" id="KW-1185">Reference proteome</keyword>
<organism evidence="2 3">
    <name type="scientific">Apophysomyces ossiformis</name>
    <dbReference type="NCBI Taxonomy" id="679940"/>
    <lineage>
        <taxon>Eukaryota</taxon>
        <taxon>Fungi</taxon>
        <taxon>Fungi incertae sedis</taxon>
        <taxon>Mucoromycota</taxon>
        <taxon>Mucoromycotina</taxon>
        <taxon>Mucoromycetes</taxon>
        <taxon>Mucorales</taxon>
        <taxon>Mucorineae</taxon>
        <taxon>Mucoraceae</taxon>
        <taxon>Apophysomyces</taxon>
    </lineage>
</organism>
<dbReference type="OrthoDB" id="2270388at2759"/>
<feature type="compositionally biased region" description="Low complexity" evidence="1">
    <location>
        <begin position="93"/>
        <end position="113"/>
    </location>
</feature>
<evidence type="ECO:0000256" key="1">
    <source>
        <dbReference type="SAM" id="MobiDB-lite"/>
    </source>
</evidence>
<accession>A0A8H7C0Z2</accession>